<dbReference type="InterPro" id="IPR000150">
    <property type="entry name" value="Cof"/>
</dbReference>
<dbReference type="Pfam" id="PF08282">
    <property type="entry name" value="Hydrolase_3"/>
    <property type="match status" value="1"/>
</dbReference>
<organism evidence="1 2">
    <name type="scientific">Eisenbergiella massiliensis</name>
    <dbReference type="NCBI Taxonomy" id="1720294"/>
    <lineage>
        <taxon>Bacteria</taxon>
        <taxon>Bacillati</taxon>
        <taxon>Bacillota</taxon>
        <taxon>Clostridia</taxon>
        <taxon>Lachnospirales</taxon>
        <taxon>Lachnospiraceae</taxon>
        <taxon>Eisenbergiella</taxon>
    </lineage>
</organism>
<dbReference type="AlphaFoldDB" id="A0A3E3HYD5"/>
<dbReference type="GO" id="GO:0005829">
    <property type="term" value="C:cytosol"/>
    <property type="evidence" value="ECO:0007669"/>
    <property type="project" value="TreeGrafter"/>
</dbReference>
<dbReference type="SFLD" id="SFLDS00003">
    <property type="entry name" value="Haloacid_Dehalogenase"/>
    <property type="match status" value="1"/>
</dbReference>
<comment type="caution">
    <text evidence="1">The sequence shown here is derived from an EMBL/GenBank/DDBJ whole genome shotgun (WGS) entry which is preliminary data.</text>
</comment>
<dbReference type="SUPFAM" id="SSF56784">
    <property type="entry name" value="HAD-like"/>
    <property type="match status" value="1"/>
</dbReference>
<dbReference type="PANTHER" id="PTHR10000">
    <property type="entry name" value="PHOSPHOSERINE PHOSPHATASE"/>
    <property type="match status" value="1"/>
</dbReference>
<evidence type="ECO:0000313" key="2">
    <source>
        <dbReference type="Proteomes" id="UP000260812"/>
    </source>
</evidence>
<dbReference type="InterPro" id="IPR023214">
    <property type="entry name" value="HAD_sf"/>
</dbReference>
<evidence type="ECO:0000313" key="1">
    <source>
        <dbReference type="EMBL" id="RGE56841.1"/>
    </source>
</evidence>
<proteinExistence type="predicted"/>
<dbReference type="Proteomes" id="UP000260812">
    <property type="component" value="Unassembled WGS sequence"/>
</dbReference>
<dbReference type="InterPro" id="IPR036412">
    <property type="entry name" value="HAD-like_sf"/>
</dbReference>
<dbReference type="PANTHER" id="PTHR10000:SF8">
    <property type="entry name" value="HAD SUPERFAMILY HYDROLASE-LIKE, TYPE 3"/>
    <property type="match status" value="1"/>
</dbReference>
<dbReference type="Gene3D" id="3.30.1240.10">
    <property type="match status" value="1"/>
</dbReference>
<protein>
    <submittedName>
        <fullName evidence="1">HAD family phosphatase</fullName>
    </submittedName>
</protein>
<dbReference type="GO" id="GO:0000287">
    <property type="term" value="F:magnesium ion binding"/>
    <property type="evidence" value="ECO:0007669"/>
    <property type="project" value="TreeGrafter"/>
</dbReference>
<sequence length="277" mass="30958">MIKLIASDIDGTLIPDSTPNLYPEIVEEIKSLAERGVIFCGASGRQLCSIQNVFREVADKICYIAENGAHIHYKGEDISLTSMDREYAEQIIHQLRGLGNEYEFVVSTPHGSLLETKNRTFLDMMKYGYHNTFRQVEDVLAQEAVILKVAVYHRGSIRQLGEEVLIPQWGEKVQTCVAGEEWVDFMDASVDKGNALRILQDYFGVSREETMAFGDNTNDIGLMKAAGFSYAVENARPEVKEAARFICPSYLEKGVWKVISEKCGPSGSEDEKRSAGI</sequence>
<dbReference type="Gene3D" id="3.40.50.1000">
    <property type="entry name" value="HAD superfamily/HAD-like"/>
    <property type="match status" value="1"/>
</dbReference>
<dbReference type="SFLD" id="SFLDG01140">
    <property type="entry name" value="C2.B:_Phosphomannomutase_and_P"/>
    <property type="match status" value="1"/>
</dbReference>
<reference evidence="1 2" key="1">
    <citation type="submission" date="2018-08" db="EMBL/GenBank/DDBJ databases">
        <title>A genome reference for cultivated species of the human gut microbiota.</title>
        <authorList>
            <person name="Zou Y."/>
            <person name="Xue W."/>
            <person name="Luo G."/>
        </authorList>
    </citation>
    <scope>NUCLEOTIDE SEQUENCE [LARGE SCALE GENOMIC DNA]</scope>
    <source>
        <strain evidence="1 2">TF05-5AC</strain>
    </source>
</reference>
<dbReference type="NCBIfam" id="TIGR00099">
    <property type="entry name" value="Cof-subfamily"/>
    <property type="match status" value="1"/>
</dbReference>
<dbReference type="SFLD" id="SFLDG01144">
    <property type="entry name" value="C2.B.4:_PGP_Like"/>
    <property type="match status" value="1"/>
</dbReference>
<name>A0A3E3HYD5_9FIRM</name>
<dbReference type="CDD" id="cd07518">
    <property type="entry name" value="HAD_YbiV-Like"/>
    <property type="match status" value="1"/>
</dbReference>
<dbReference type="GeneID" id="86053246"/>
<dbReference type="InterPro" id="IPR006379">
    <property type="entry name" value="HAD-SF_hydro_IIB"/>
</dbReference>
<dbReference type="NCBIfam" id="TIGR01484">
    <property type="entry name" value="HAD-SF-IIB"/>
    <property type="match status" value="1"/>
</dbReference>
<keyword evidence="2" id="KW-1185">Reference proteome</keyword>
<gene>
    <name evidence="1" type="ORF">DXC51_22015</name>
</gene>
<dbReference type="GO" id="GO:0016791">
    <property type="term" value="F:phosphatase activity"/>
    <property type="evidence" value="ECO:0007669"/>
    <property type="project" value="UniProtKB-ARBA"/>
</dbReference>
<accession>A0A3E3HYD5</accession>
<dbReference type="EMBL" id="QVLV01000020">
    <property type="protein sequence ID" value="RGE56841.1"/>
    <property type="molecule type" value="Genomic_DNA"/>
</dbReference>
<dbReference type="RefSeq" id="WP_117545458.1">
    <property type="nucleotide sequence ID" value="NZ_CAMDIR010000016.1"/>
</dbReference>